<organism evidence="8 9">
    <name type="scientific">Qipengyuania aquimaris</name>
    <dbReference type="NCBI Taxonomy" id="255984"/>
    <lineage>
        <taxon>Bacteria</taxon>
        <taxon>Pseudomonadati</taxon>
        <taxon>Pseudomonadota</taxon>
        <taxon>Alphaproteobacteria</taxon>
        <taxon>Sphingomonadales</taxon>
        <taxon>Erythrobacteraceae</taxon>
        <taxon>Qipengyuania</taxon>
    </lineage>
</organism>
<dbReference type="PANTHER" id="PTHR11819">
    <property type="entry name" value="SOLUTE CARRIER FAMILY 5"/>
    <property type="match status" value="1"/>
</dbReference>
<keyword evidence="5 7" id="KW-0472">Membrane</keyword>
<evidence type="ECO:0000256" key="2">
    <source>
        <dbReference type="ARBA" id="ARBA00006434"/>
    </source>
</evidence>
<dbReference type="InterPro" id="IPR038377">
    <property type="entry name" value="Na/Glc_symporter_sf"/>
</dbReference>
<evidence type="ECO:0000256" key="5">
    <source>
        <dbReference type="ARBA" id="ARBA00023136"/>
    </source>
</evidence>
<feature type="transmembrane region" description="Helical" evidence="7">
    <location>
        <begin position="45"/>
        <end position="63"/>
    </location>
</feature>
<evidence type="ECO:0000313" key="9">
    <source>
        <dbReference type="Proteomes" id="UP000432727"/>
    </source>
</evidence>
<gene>
    <name evidence="8" type="ORF">GRI34_00135</name>
</gene>
<feature type="transmembrane region" description="Helical" evidence="7">
    <location>
        <begin position="83"/>
        <end position="105"/>
    </location>
</feature>
<proteinExistence type="inferred from homology"/>
<dbReference type="PANTHER" id="PTHR11819:SF195">
    <property type="entry name" value="SODIUM_GLUCOSE COTRANSPORTER 4"/>
    <property type="match status" value="1"/>
</dbReference>
<evidence type="ECO:0000256" key="1">
    <source>
        <dbReference type="ARBA" id="ARBA00004141"/>
    </source>
</evidence>
<comment type="similarity">
    <text evidence="2 6">Belongs to the sodium:solute symporter (SSF) (TC 2.A.21) family.</text>
</comment>
<feature type="transmembrane region" description="Helical" evidence="7">
    <location>
        <begin position="12"/>
        <end position="33"/>
    </location>
</feature>
<dbReference type="Gene3D" id="1.20.1730.10">
    <property type="entry name" value="Sodium/glucose cotransporter"/>
    <property type="match status" value="1"/>
</dbReference>
<dbReference type="InterPro" id="IPR001734">
    <property type="entry name" value="Na/solute_symporter"/>
</dbReference>
<protein>
    <submittedName>
        <fullName evidence="8">SLC5 family protein</fullName>
    </submittedName>
</protein>
<feature type="transmembrane region" description="Helical" evidence="7">
    <location>
        <begin position="192"/>
        <end position="212"/>
    </location>
</feature>
<feature type="transmembrane region" description="Helical" evidence="7">
    <location>
        <begin position="159"/>
        <end position="180"/>
    </location>
</feature>
<dbReference type="AlphaFoldDB" id="A0A6I4TJR6"/>
<feature type="transmembrane region" description="Helical" evidence="7">
    <location>
        <begin position="320"/>
        <end position="345"/>
    </location>
</feature>
<dbReference type="GO" id="GO:0005412">
    <property type="term" value="F:D-glucose:sodium symporter activity"/>
    <property type="evidence" value="ECO:0007669"/>
    <property type="project" value="TreeGrafter"/>
</dbReference>
<dbReference type="Pfam" id="PF00474">
    <property type="entry name" value="SSF"/>
    <property type="match status" value="1"/>
</dbReference>
<sequence>MVFGDTADFANAGQLAVFVGLTALVALLTWWKVKSAKHDGSQKDVFLAGKGLSWVFVAGAITLTNLSTDQLVGMNGNQMLLLAWWEIAGFVGLMTLAFVFVPLYYRYNCTTVTELLERRYDGRSIRTLISAIFILGNLLIYLPAALYSGGLFLQSLFGANVPLLAFSLGLALIGAAYTIFGGLRAVAVMDTFSGIGILFLALVIVFLALAAVDFDIVTGVPPERLSMVGSADSPIPFHTLFTGMAFIQIFYWSTNQNITQKAMAAPTVKEAQKGVFAAAAVRILVVPPIVVIPGVVAFKLFGDVGDAAYGRLVAEVLPSWLSGAFAAMVAAAVITTFSAVLNSTVALYSVDFHERFIGEVKNHWKLGAAMSGVATLLAMIMVPLFQNAESIINLLQQLNGLSSMPILSAFIVGLLFRNVAARSAIAGVVWGISLYGLFTFNAGFSEAVGIHYIDFMVVTLFSSVLAALGFNRFVLGRRAEWLGLSLFRGKGEVSAQA</sequence>
<dbReference type="EMBL" id="WTYI01000001">
    <property type="protein sequence ID" value="MXO94823.1"/>
    <property type="molecule type" value="Genomic_DNA"/>
</dbReference>
<dbReference type="Proteomes" id="UP000432727">
    <property type="component" value="Unassembled WGS sequence"/>
</dbReference>
<comment type="caution">
    <text evidence="8">The sequence shown here is derived from an EMBL/GenBank/DDBJ whole genome shotgun (WGS) entry which is preliminary data.</text>
</comment>
<feature type="transmembrane region" description="Helical" evidence="7">
    <location>
        <begin position="125"/>
        <end position="147"/>
    </location>
</feature>
<comment type="subcellular location">
    <subcellularLocation>
        <location evidence="1">Membrane</location>
        <topology evidence="1">Multi-pass membrane protein</topology>
    </subcellularLocation>
</comment>
<feature type="transmembrane region" description="Helical" evidence="7">
    <location>
        <begin position="235"/>
        <end position="254"/>
    </location>
</feature>
<name>A0A6I4TJR6_9SPHN</name>
<evidence type="ECO:0000256" key="3">
    <source>
        <dbReference type="ARBA" id="ARBA00022692"/>
    </source>
</evidence>
<evidence type="ECO:0000256" key="7">
    <source>
        <dbReference type="SAM" id="Phobius"/>
    </source>
</evidence>
<feature type="transmembrane region" description="Helical" evidence="7">
    <location>
        <begin position="398"/>
        <end position="416"/>
    </location>
</feature>
<feature type="transmembrane region" description="Helical" evidence="7">
    <location>
        <begin position="275"/>
        <end position="300"/>
    </location>
</feature>
<dbReference type="GO" id="GO:0005886">
    <property type="term" value="C:plasma membrane"/>
    <property type="evidence" value="ECO:0007669"/>
    <property type="project" value="TreeGrafter"/>
</dbReference>
<feature type="transmembrane region" description="Helical" evidence="7">
    <location>
        <begin position="366"/>
        <end position="386"/>
    </location>
</feature>
<feature type="transmembrane region" description="Helical" evidence="7">
    <location>
        <begin position="450"/>
        <end position="470"/>
    </location>
</feature>
<reference evidence="8 9" key="1">
    <citation type="submission" date="2019-12" db="EMBL/GenBank/DDBJ databases">
        <title>Genomic-based taxomic classification of the family Erythrobacteraceae.</title>
        <authorList>
            <person name="Xu L."/>
        </authorList>
    </citation>
    <scope>NUCLEOTIDE SEQUENCE [LARGE SCALE GENOMIC DNA]</scope>
    <source>
        <strain evidence="8 9">JCM 12189</strain>
    </source>
</reference>
<keyword evidence="4 7" id="KW-1133">Transmembrane helix</keyword>
<evidence type="ECO:0000313" key="8">
    <source>
        <dbReference type="EMBL" id="MXO94823.1"/>
    </source>
</evidence>
<keyword evidence="3 7" id="KW-0812">Transmembrane</keyword>
<keyword evidence="9" id="KW-1185">Reference proteome</keyword>
<evidence type="ECO:0000256" key="6">
    <source>
        <dbReference type="RuleBase" id="RU362091"/>
    </source>
</evidence>
<accession>A0A6I4TJR6</accession>
<dbReference type="CDD" id="cd10328">
    <property type="entry name" value="SLC5sbd_YidK"/>
    <property type="match status" value="1"/>
</dbReference>
<evidence type="ECO:0000256" key="4">
    <source>
        <dbReference type="ARBA" id="ARBA00022989"/>
    </source>
</evidence>
<feature type="transmembrane region" description="Helical" evidence="7">
    <location>
        <begin position="423"/>
        <end position="444"/>
    </location>
</feature>
<dbReference type="PROSITE" id="PS50283">
    <property type="entry name" value="NA_SOLUT_SYMP_3"/>
    <property type="match status" value="1"/>
</dbReference>
<dbReference type="OrthoDB" id="9814523at2"/>